<feature type="domain" description="Aspartyl/asparaginy/proline hydroxylase" evidence="4">
    <location>
        <begin position="35"/>
        <end position="213"/>
    </location>
</feature>
<dbReference type="EMBL" id="RBRY01000038">
    <property type="protein sequence ID" value="RMR60963.1"/>
    <property type="molecule type" value="Genomic_DNA"/>
</dbReference>
<dbReference type="PANTHER" id="PTHR46332:SF5">
    <property type="entry name" value="ASPARTATE BETA-HYDROXYLASE DOMAIN CONTAINING 2"/>
    <property type="match status" value="1"/>
</dbReference>
<dbReference type="InterPro" id="IPR051821">
    <property type="entry name" value="Asp/Asn_beta-hydroxylase"/>
</dbReference>
<dbReference type="Gene3D" id="2.60.120.330">
    <property type="entry name" value="B-lactam Antibiotic, Isopenicillin N Synthase, Chain"/>
    <property type="match status" value="1"/>
</dbReference>
<gene>
    <name evidence="5" type="ORF">ALP84_01571</name>
</gene>
<evidence type="ECO:0000313" key="5">
    <source>
        <dbReference type="EMBL" id="RMR60963.1"/>
    </source>
</evidence>
<dbReference type="InterPro" id="IPR027443">
    <property type="entry name" value="IPNS-like_sf"/>
</dbReference>
<dbReference type="Pfam" id="PF05118">
    <property type="entry name" value="Asp_Arg_Hydrox"/>
    <property type="match status" value="1"/>
</dbReference>
<accession>A0A3M4WAP4</accession>
<dbReference type="GO" id="GO:0051213">
    <property type="term" value="F:dioxygenase activity"/>
    <property type="evidence" value="ECO:0007669"/>
    <property type="project" value="UniProtKB-KW"/>
</dbReference>
<sequence>MTSPEGLPIIADEGGAMRPSFYEACRFPQLENLARNWEVIRDEFQALNAPTLEINRVNKSITELFEELTEHVNNGGEYGWLWGWGDNDQLMTNWTQYALVAYDQPIPYAREKMPRTLELLSNTPGIKLCALLRLEPNVFLGTHSHGGTWEEGLLHMQLTIDAPVEQNYNYLNVNGQFSQSVNGNLVVFDGSLDHFAVNASGGVRTVMYMEFYREQHMV</sequence>
<dbReference type="AlphaFoldDB" id="A0A3M4WAP4"/>
<organism evidence="5 6">
    <name type="scientific">Pseudomonas cichorii</name>
    <dbReference type="NCBI Taxonomy" id="36746"/>
    <lineage>
        <taxon>Bacteria</taxon>
        <taxon>Pseudomonadati</taxon>
        <taxon>Pseudomonadota</taxon>
        <taxon>Gammaproteobacteria</taxon>
        <taxon>Pseudomonadales</taxon>
        <taxon>Pseudomonadaceae</taxon>
        <taxon>Pseudomonas</taxon>
    </lineage>
</organism>
<dbReference type="PANTHER" id="PTHR46332">
    <property type="entry name" value="ASPARTATE BETA-HYDROXYLASE DOMAIN-CONTAINING PROTEIN 2"/>
    <property type="match status" value="1"/>
</dbReference>
<evidence type="ECO:0000256" key="2">
    <source>
        <dbReference type="ARBA" id="ARBA00022964"/>
    </source>
</evidence>
<evidence type="ECO:0000313" key="6">
    <source>
        <dbReference type="Proteomes" id="UP000278332"/>
    </source>
</evidence>
<dbReference type="InterPro" id="IPR007803">
    <property type="entry name" value="Asp/Arg/Pro-Hydrxlase"/>
</dbReference>
<name>A0A3M4WAP4_PSECI</name>
<evidence type="ECO:0000259" key="4">
    <source>
        <dbReference type="Pfam" id="PF05118"/>
    </source>
</evidence>
<proteinExistence type="inferred from homology"/>
<comment type="caution">
    <text evidence="5">The sequence shown here is derived from an EMBL/GenBank/DDBJ whole genome shotgun (WGS) entry which is preliminary data.</text>
</comment>
<keyword evidence="3" id="KW-0560">Oxidoreductase</keyword>
<protein>
    <submittedName>
        <fullName evidence="5">Putative aspartyl beta-hydroxylase</fullName>
    </submittedName>
</protein>
<evidence type="ECO:0000256" key="3">
    <source>
        <dbReference type="ARBA" id="ARBA00023002"/>
    </source>
</evidence>
<reference evidence="5 6" key="1">
    <citation type="submission" date="2018-08" db="EMBL/GenBank/DDBJ databases">
        <title>Recombination of ecologically and evolutionarily significant loci maintains genetic cohesion in the Pseudomonas syringae species complex.</title>
        <authorList>
            <person name="Dillon M."/>
            <person name="Thakur S."/>
            <person name="Almeida R.N.D."/>
            <person name="Weir B.S."/>
            <person name="Guttman D.S."/>
        </authorList>
    </citation>
    <scope>NUCLEOTIDE SEQUENCE [LARGE SCALE GENOMIC DNA]</scope>
    <source>
        <strain evidence="5 6">ICMP 6917</strain>
    </source>
</reference>
<keyword evidence="2" id="KW-0223">Dioxygenase</keyword>
<evidence type="ECO:0000256" key="1">
    <source>
        <dbReference type="ARBA" id="ARBA00007730"/>
    </source>
</evidence>
<dbReference type="Proteomes" id="UP000278332">
    <property type="component" value="Unassembled WGS sequence"/>
</dbReference>
<comment type="similarity">
    <text evidence="1">Belongs to the aspartyl/asparaginyl beta-hydroxylase family.</text>
</comment>